<dbReference type="Proteomes" id="UP001530293">
    <property type="component" value="Unassembled WGS sequence"/>
</dbReference>
<reference evidence="3 4" key="1">
    <citation type="submission" date="2024-10" db="EMBL/GenBank/DDBJ databases">
        <title>Updated reference genomes for cyclostephanoid diatoms.</title>
        <authorList>
            <person name="Roberts W.R."/>
            <person name="Alverson A.J."/>
        </authorList>
    </citation>
    <scope>NUCLEOTIDE SEQUENCE [LARGE SCALE GENOMIC DNA]</scope>
    <source>
        <strain evidence="3 4">AJA232-27</strain>
    </source>
</reference>
<proteinExistence type="predicted"/>
<evidence type="ECO:0000313" key="3">
    <source>
        <dbReference type="EMBL" id="KAL3759657.1"/>
    </source>
</evidence>
<dbReference type="Pfam" id="PF00248">
    <property type="entry name" value="Aldo_ket_red"/>
    <property type="match status" value="1"/>
</dbReference>
<dbReference type="PANTHER" id="PTHR43312:SF2">
    <property type="entry name" value="OXIDOREDUCTASE"/>
    <property type="match status" value="1"/>
</dbReference>
<evidence type="ECO:0000256" key="1">
    <source>
        <dbReference type="SAM" id="MobiDB-lite"/>
    </source>
</evidence>
<dbReference type="EMBL" id="JALLBG020000199">
    <property type="protein sequence ID" value="KAL3759657.1"/>
    <property type="molecule type" value="Genomic_DNA"/>
</dbReference>
<protein>
    <recommendedName>
        <fullName evidence="2">NADP-dependent oxidoreductase domain-containing protein</fullName>
    </recommendedName>
</protein>
<feature type="domain" description="NADP-dependent oxidoreductase" evidence="2">
    <location>
        <begin position="157"/>
        <end position="303"/>
    </location>
</feature>
<feature type="region of interest" description="Disordered" evidence="1">
    <location>
        <begin position="1"/>
        <end position="31"/>
    </location>
</feature>
<accession>A0ABD3M7P6</accession>
<sequence length="620" mass="69664">MSSRRSSLLQSFRSSILSTQDEKKSDYGDDNDRTPSFLLSSLGPKVATILENHADKIHDDSFLKIIRQLEFWHTEQSLSDDKFLALAERLASIAGWREDVEDPTIPVDQKFQVPKVRFGKTEIQMPIITCGGMRVQETWIPDTTPLLKSNKSKVVKSKSQQNLRDVILSCIKVGLNHFETARFYGSSEIQFVDALSNLIADGTIQRSDFIFQTKVMVSGTREAFVKQWEASWSNVEKLGYVDLLSFHCVSDAGQIDTILNEAEDGIYNFVLDLKKEGKVKHIGFSTHGSAENILRLINSNKMEYVNLHHHYFGDYHAAGTSDTLGGQGNGACVKRALELDMGVFNISPFDKGGKLYRPSAKVAAAIGPEMNPMIFAALYTWRTEGMHTLSVGLARSSDLDEVIEAAKIYMDGKRADELVNSAKARLDDLAIGTLGKEWYEKGLLNVPSYYEEISDGVAIGHMLWLHNCLTAYGMFEFSRDRYSMLEKVGWNKKNSFDENVKKNFNFGNPGRSYDEKSNIREALKDHYDPELAMSKIVEVHNWLKKDASYSDDEKKGLGWNRAYNLTTWEEYPGEIISISNVLLSRVGLKSGGGNNKEAVEEAKVMRGIVRRSSSLLTMGN</sequence>
<dbReference type="InterPro" id="IPR023210">
    <property type="entry name" value="NADP_OxRdtase_dom"/>
</dbReference>
<feature type="compositionally biased region" description="Low complexity" evidence="1">
    <location>
        <begin position="1"/>
        <end position="18"/>
    </location>
</feature>
<feature type="compositionally biased region" description="Basic and acidic residues" evidence="1">
    <location>
        <begin position="20"/>
        <end position="31"/>
    </location>
</feature>
<comment type="caution">
    <text evidence="3">The sequence shown here is derived from an EMBL/GenBank/DDBJ whole genome shotgun (WGS) entry which is preliminary data.</text>
</comment>
<dbReference type="SUPFAM" id="SSF51430">
    <property type="entry name" value="NAD(P)-linked oxidoreductase"/>
    <property type="match status" value="1"/>
</dbReference>
<keyword evidence="4" id="KW-1185">Reference proteome</keyword>
<dbReference type="Gene3D" id="3.20.20.100">
    <property type="entry name" value="NADP-dependent oxidoreductase domain"/>
    <property type="match status" value="1"/>
</dbReference>
<evidence type="ECO:0000313" key="4">
    <source>
        <dbReference type="Proteomes" id="UP001530293"/>
    </source>
</evidence>
<dbReference type="InterPro" id="IPR036812">
    <property type="entry name" value="NAD(P)_OxRdtase_dom_sf"/>
</dbReference>
<dbReference type="AlphaFoldDB" id="A0ABD3M7P6"/>
<name>A0ABD3M7P6_9STRA</name>
<organism evidence="3 4">
    <name type="scientific">Discostella pseudostelligera</name>
    <dbReference type="NCBI Taxonomy" id="259834"/>
    <lineage>
        <taxon>Eukaryota</taxon>
        <taxon>Sar</taxon>
        <taxon>Stramenopiles</taxon>
        <taxon>Ochrophyta</taxon>
        <taxon>Bacillariophyta</taxon>
        <taxon>Coscinodiscophyceae</taxon>
        <taxon>Thalassiosirophycidae</taxon>
        <taxon>Stephanodiscales</taxon>
        <taxon>Stephanodiscaceae</taxon>
        <taxon>Discostella</taxon>
    </lineage>
</organism>
<dbReference type="PANTHER" id="PTHR43312">
    <property type="entry name" value="D-THREO-ALDOSE 1-DEHYDROGENASE"/>
    <property type="match status" value="1"/>
</dbReference>
<dbReference type="InterPro" id="IPR053135">
    <property type="entry name" value="AKR2_Oxidoreductase"/>
</dbReference>
<evidence type="ECO:0000259" key="2">
    <source>
        <dbReference type="Pfam" id="PF00248"/>
    </source>
</evidence>
<gene>
    <name evidence="3" type="ORF">ACHAWU_009804</name>
</gene>